<keyword evidence="1" id="KW-0472">Membrane</keyword>
<evidence type="ECO:0000313" key="4">
    <source>
        <dbReference type="EMBL" id="WJW69189.1"/>
    </source>
</evidence>
<evidence type="ECO:0000313" key="6">
    <source>
        <dbReference type="Proteomes" id="UP001431572"/>
    </source>
</evidence>
<dbReference type="AlphaFoldDB" id="A0A8T7M586"/>
<dbReference type="PANTHER" id="PTHR23308">
    <property type="entry name" value="NUCLEAR INHIBITOR OF PROTEIN PHOSPHATASE-1"/>
    <property type="match status" value="1"/>
</dbReference>
<dbReference type="Proteomes" id="UP001431572">
    <property type="component" value="Chromosome 2"/>
</dbReference>
<name>A0A8T7M586_9CHLR</name>
<evidence type="ECO:0000313" key="3">
    <source>
        <dbReference type="EMBL" id="NWJ47271.1"/>
    </source>
</evidence>
<dbReference type="RefSeq" id="WP_341471074.1">
    <property type="nucleotide sequence ID" value="NZ_CP128400.1"/>
</dbReference>
<keyword evidence="6" id="KW-1185">Reference proteome</keyword>
<dbReference type="Pfam" id="PF00498">
    <property type="entry name" value="FHA"/>
    <property type="match status" value="1"/>
</dbReference>
<dbReference type="SUPFAM" id="SSF49879">
    <property type="entry name" value="SMAD/FHA domain"/>
    <property type="match status" value="1"/>
</dbReference>
<dbReference type="InterPro" id="IPR008984">
    <property type="entry name" value="SMAD_FHA_dom_sf"/>
</dbReference>
<dbReference type="EMBL" id="CP128400">
    <property type="protein sequence ID" value="WJW69189.1"/>
    <property type="molecule type" value="Genomic_DNA"/>
</dbReference>
<protein>
    <submittedName>
        <fullName evidence="3">FHA domain-containing protein</fullName>
    </submittedName>
</protein>
<feature type="domain" description="FHA" evidence="2">
    <location>
        <begin position="93"/>
        <end position="142"/>
    </location>
</feature>
<evidence type="ECO:0000259" key="2">
    <source>
        <dbReference type="PROSITE" id="PS50006"/>
    </source>
</evidence>
<dbReference type="InterPro" id="IPR050923">
    <property type="entry name" value="Cell_Proc_Reg/RNA_Proc"/>
</dbReference>
<reference evidence="4" key="2">
    <citation type="journal article" date="2024" name="Nature">
        <title>Anoxygenic phototroph of the Chloroflexota uses a type I reaction centre.</title>
        <authorList>
            <person name="Tsuji J.M."/>
            <person name="Shaw N.A."/>
            <person name="Nagashima S."/>
            <person name="Venkiteswaran J.J."/>
            <person name="Schiff S.L."/>
            <person name="Watanabe T."/>
            <person name="Fukui M."/>
            <person name="Hanada S."/>
            <person name="Tank M."/>
            <person name="Neufeld J.D."/>
        </authorList>
    </citation>
    <scope>NUCLEOTIDE SEQUENCE</scope>
    <source>
        <strain evidence="4">L227-S17</strain>
    </source>
</reference>
<gene>
    <name evidence="3" type="ORF">HXX08_15520</name>
    <name evidence="4" type="ORF">OZ401_002785</name>
</gene>
<sequence>MDISVFDIFILVLRVLLIFVLYFFLFLIVRVIIREFNASTKRARLVARELDAAPIPEQYLSPAPSNSGKLVVIETGNATTVKSGMVFDLRPVMPIGRRQDNVIILNDDYVSTEHSLIAMRDGQWWISDIASTNGTFLNGERLEQPRALRAGDVVGIGRVKFRLE</sequence>
<keyword evidence="1" id="KW-1133">Transmembrane helix</keyword>
<proteinExistence type="predicted"/>
<dbReference type="CDD" id="cd00060">
    <property type="entry name" value="FHA"/>
    <property type="match status" value="1"/>
</dbReference>
<feature type="transmembrane region" description="Helical" evidence="1">
    <location>
        <begin position="6"/>
        <end position="33"/>
    </location>
</feature>
<dbReference type="PROSITE" id="PS50006">
    <property type="entry name" value="FHA_DOMAIN"/>
    <property type="match status" value="1"/>
</dbReference>
<evidence type="ECO:0000313" key="5">
    <source>
        <dbReference type="Proteomes" id="UP000521676"/>
    </source>
</evidence>
<accession>A0A8T7M586</accession>
<dbReference type="Proteomes" id="UP000521676">
    <property type="component" value="Unassembled WGS sequence"/>
</dbReference>
<reference evidence="3 5" key="1">
    <citation type="submission" date="2020-06" db="EMBL/GenBank/DDBJ databases">
        <title>Anoxygenic phototrophic Chloroflexota member uses a Type I reaction center.</title>
        <authorList>
            <person name="Tsuji J.M."/>
            <person name="Shaw N.A."/>
            <person name="Nagashima S."/>
            <person name="Venkiteswaran J."/>
            <person name="Schiff S.L."/>
            <person name="Hanada S."/>
            <person name="Tank M."/>
            <person name="Neufeld J.D."/>
        </authorList>
    </citation>
    <scope>NUCLEOTIDE SEQUENCE [LARGE SCALE GENOMIC DNA]</scope>
    <source>
        <strain evidence="3">L227-S17</strain>
    </source>
</reference>
<dbReference type="InterPro" id="IPR000253">
    <property type="entry name" value="FHA_dom"/>
</dbReference>
<organism evidence="3 5">
    <name type="scientific">Candidatus Chlorohelix allophototropha</name>
    <dbReference type="NCBI Taxonomy" id="3003348"/>
    <lineage>
        <taxon>Bacteria</taxon>
        <taxon>Bacillati</taxon>
        <taxon>Chloroflexota</taxon>
        <taxon>Chloroflexia</taxon>
        <taxon>Candidatus Chloroheliales</taxon>
        <taxon>Candidatus Chloroheliaceae</taxon>
        <taxon>Candidatus Chlorohelix</taxon>
    </lineage>
</organism>
<keyword evidence="1" id="KW-0812">Transmembrane</keyword>
<dbReference type="EMBL" id="JACATZ010000003">
    <property type="protein sequence ID" value="NWJ47271.1"/>
    <property type="molecule type" value="Genomic_DNA"/>
</dbReference>
<dbReference type="SMART" id="SM00240">
    <property type="entry name" value="FHA"/>
    <property type="match status" value="1"/>
</dbReference>
<dbReference type="Gene3D" id="2.60.200.20">
    <property type="match status" value="1"/>
</dbReference>
<evidence type="ECO:0000256" key="1">
    <source>
        <dbReference type="SAM" id="Phobius"/>
    </source>
</evidence>